<accession>A0A7S1AEB2</accession>
<dbReference type="SUPFAM" id="SSF53474">
    <property type="entry name" value="alpha/beta-Hydrolases"/>
    <property type="match status" value="1"/>
</dbReference>
<dbReference type="InterPro" id="IPR029058">
    <property type="entry name" value="AB_hydrolase_fold"/>
</dbReference>
<dbReference type="Gene3D" id="3.40.50.1820">
    <property type="entry name" value="alpha/beta hydrolase"/>
    <property type="match status" value="1"/>
</dbReference>
<reference evidence="3" key="1">
    <citation type="submission" date="2021-01" db="EMBL/GenBank/DDBJ databases">
        <authorList>
            <person name="Corre E."/>
            <person name="Pelletier E."/>
            <person name="Niang G."/>
            <person name="Scheremetjew M."/>
            <person name="Finn R."/>
            <person name="Kale V."/>
            <person name="Holt S."/>
            <person name="Cochrane G."/>
            <person name="Meng A."/>
            <person name="Brown T."/>
            <person name="Cohen L."/>
        </authorList>
    </citation>
    <scope>NUCLEOTIDE SEQUENCE</scope>
</reference>
<gene>
    <name evidence="3" type="ORF">NSCI0253_LOCUS25743</name>
</gene>
<feature type="chain" id="PRO_5030894667" description="Serine aminopeptidase S33 domain-containing protein" evidence="2">
    <location>
        <begin position="19"/>
        <end position="763"/>
    </location>
</feature>
<name>A0A7S1AEB2_NOCSC</name>
<organism evidence="3">
    <name type="scientific">Noctiluca scintillans</name>
    <name type="common">Sea sparkle</name>
    <name type="synonym">Red tide dinoflagellate</name>
    <dbReference type="NCBI Taxonomy" id="2966"/>
    <lineage>
        <taxon>Eukaryota</taxon>
        <taxon>Sar</taxon>
        <taxon>Alveolata</taxon>
        <taxon>Dinophyceae</taxon>
        <taxon>Noctilucales</taxon>
        <taxon>Noctilucaceae</taxon>
        <taxon>Noctiluca</taxon>
    </lineage>
</organism>
<evidence type="ECO:0000256" key="1">
    <source>
        <dbReference type="SAM" id="MobiDB-lite"/>
    </source>
</evidence>
<proteinExistence type="predicted"/>
<feature type="signal peptide" evidence="2">
    <location>
        <begin position="1"/>
        <end position="18"/>
    </location>
</feature>
<evidence type="ECO:0000256" key="2">
    <source>
        <dbReference type="SAM" id="SignalP"/>
    </source>
</evidence>
<feature type="region of interest" description="Disordered" evidence="1">
    <location>
        <begin position="631"/>
        <end position="763"/>
    </location>
</feature>
<evidence type="ECO:0008006" key="4">
    <source>
        <dbReference type="Google" id="ProtNLM"/>
    </source>
</evidence>
<dbReference type="EMBL" id="HBFQ01036510">
    <property type="protein sequence ID" value="CAD8851393.1"/>
    <property type="molecule type" value="Transcribed_RNA"/>
</dbReference>
<feature type="compositionally biased region" description="Polar residues" evidence="1">
    <location>
        <begin position="719"/>
        <end position="729"/>
    </location>
</feature>
<sequence>MVTTRSTLLTHILFPVQASSYTAESFPDELIWIPRDAAVSDDASGDGDVPCLLFQCPSARFLLIFFHGNAEDLGRCHSWCSYLREQFQVHVLAVEYPGYGICPGIPTSETVMANSFAAVRFATDVLGWQLDSIKVFGRSIGTGPAIRLASLYSFAGLILVTPFLSVQELIRERVGPIAGLFDEWFCNKDLAPKISSPTLVIHGQRDELIAFRHSEALFALIRSRKLLVSPPSMEHNTNLLVNSQVFVVPMFNFFSLPDYSFQEMRVPSWAFHRGRVGSLGDPRVVLEEEESKIEPTDLLLTPMGDSSEWPGHAATIMAERLVEVPGEVGRQFASGGRHLAIGPVTREALRKLEDFAEKLCVEEICSDKLYVPSDKFTCDNLPQPSDEPAKVEPPPATVVNVDEVLSMCPLRKASDGSCCTRLEQELSTESSLGLRRGTSMFADLDVPGKLSAQVRPPGTRLLPGRTLTDDKAAACWPVTPVGKASDDSLLGRASRNFKRHQVERMVSAPVGTGTDLTFRSAFLGWCSRGFVQEEEEVEVISDAQHAGVAPGMPMRTDVCSPGAAASTEQRREQVGFRRLGPSNLERSQCQAWRSGGAEKSLPRDFLTRRPDENVDFLEHICMNRARGMANAKAPPVSYRSAEAGPQSRTLGQRLAMVPPQGVTKGGGMSSRIPANVSSTPAHLPGKLGPVRLPSRQTDVQDRTDSHSPPARARVPEARTTPSPALQSRGSKPVLTQPAASALPIRANSDAVATKVSHGYRSDA</sequence>
<dbReference type="AlphaFoldDB" id="A0A7S1AEB2"/>
<keyword evidence="2" id="KW-0732">Signal</keyword>
<dbReference type="PANTHER" id="PTHR12277">
    <property type="entry name" value="ALPHA/BETA HYDROLASE DOMAIN-CONTAINING PROTEIN"/>
    <property type="match status" value="1"/>
</dbReference>
<protein>
    <recommendedName>
        <fullName evidence="4">Serine aminopeptidase S33 domain-containing protein</fullName>
    </recommendedName>
</protein>
<dbReference type="PANTHER" id="PTHR12277:SF197">
    <property type="entry name" value="CHROMOSOME UNDETERMINED SCAFFOLD_38, WHOLE GENOME SHOTGUN SEQUENCE"/>
    <property type="match status" value="1"/>
</dbReference>
<evidence type="ECO:0000313" key="3">
    <source>
        <dbReference type="EMBL" id="CAD8851393.1"/>
    </source>
</evidence>